<evidence type="ECO:0000256" key="1">
    <source>
        <dbReference type="SAM" id="Phobius"/>
    </source>
</evidence>
<sequence length="113" mass="12611">MRFSHVTLYNYRTPHTYVTNDIANIVIYMYICVCIYVKKLCNIEERSIVSPCNSVGRQSEGSPPPPEHAFLGCPAPPSAQGLRKHGQRSRARYYAPATGTVHHSSPLPQLCPP</sequence>
<dbReference type="Proteomes" id="UP000000702">
    <property type="component" value="Unassembled WGS sequence"/>
</dbReference>
<keyword evidence="3" id="KW-1185">Reference proteome</keyword>
<feature type="transmembrane region" description="Helical" evidence="1">
    <location>
        <begin position="17"/>
        <end position="37"/>
    </location>
</feature>
<reference evidence="3" key="1">
    <citation type="submission" date="2011-07" db="EMBL/GenBank/DDBJ databases">
        <title>Divergent evolution of antigenic variation in African trypanosomes.</title>
        <authorList>
            <person name="Jackson A.P."/>
            <person name="Berry A."/>
            <person name="Allison H.C."/>
            <person name="Burton P."/>
            <person name="Anderson J."/>
            <person name="Aslett M."/>
            <person name="Brown R."/>
            <person name="Corton N."/>
            <person name="Harris D."/>
            <person name="Hauser H."/>
            <person name="Gamble J."/>
            <person name="Gilderthorp R."/>
            <person name="McQuillan J."/>
            <person name="Quail M.A."/>
            <person name="Sanders M."/>
            <person name="Van Tonder A."/>
            <person name="Ginger M.L."/>
            <person name="Donelson J.E."/>
            <person name="Field M.C."/>
            <person name="Barry J.D."/>
            <person name="Berriman M."/>
            <person name="Hertz-Fowler C."/>
        </authorList>
    </citation>
    <scope>NUCLEOTIDE SEQUENCE [LARGE SCALE GENOMIC DNA]</scope>
    <source>
        <strain evidence="3">IL3000</strain>
    </source>
</reference>
<protein>
    <submittedName>
        <fullName evidence="2">Uncharacterized protein</fullName>
    </submittedName>
</protein>
<keyword evidence="1" id="KW-1133">Transmembrane helix</keyword>
<keyword evidence="1" id="KW-0472">Membrane</keyword>
<gene>
    <name evidence="2" type="ORF">TCIL3000_0_52230</name>
</gene>
<proteinExistence type="predicted"/>
<comment type="caution">
    <text evidence="2">The sequence shown here is derived from an EMBL/GenBank/DDBJ whole genome shotgun (WGS) entry which is preliminary data.</text>
</comment>
<dbReference type="EMBL" id="CAEQ01001584">
    <property type="protein sequence ID" value="CCD14619.1"/>
    <property type="molecule type" value="Genomic_DNA"/>
</dbReference>
<name>F9WBI6_TRYCI</name>
<evidence type="ECO:0000313" key="3">
    <source>
        <dbReference type="Proteomes" id="UP000000702"/>
    </source>
</evidence>
<organism evidence="2 3">
    <name type="scientific">Trypanosoma congolense (strain IL3000)</name>
    <dbReference type="NCBI Taxonomy" id="1068625"/>
    <lineage>
        <taxon>Eukaryota</taxon>
        <taxon>Discoba</taxon>
        <taxon>Euglenozoa</taxon>
        <taxon>Kinetoplastea</taxon>
        <taxon>Metakinetoplastina</taxon>
        <taxon>Trypanosomatida</taxon>
        <taxon>Trypanosomatidae</taxon>
        <taxon>Trypanosoma</taxon>
        <taxon>Nannomonas</taxon>
    </lineage>
</organism>
<dbReference type="AlphaFoldDB" id="F9WBI6"/>
<reference evidence="2 3" key="2">
    <citation type="journal article" date="2012" name="Proc. Natl. Acad. Sci. U.S.A.">
        <title>Antigenic diversity is generated by distinct evolutionary mechanisms in African trypanosome species.</title>
        <authorList>
            <person name="Jackson A.P."/>
            <person name="Berry A."/>
            <person name="Aslett M."/>
            <person name="Allison H.C."/>
            <person name="Burton P."/>
            <person name="Vavrova-Anderson J."/>
            <person name="Brown R."/>
            <person name="Browne H."/>
            <person name="Corton N."/>
            <person name="Hauser H."/>
            <person name="Gamble J."/>
            <person name="Gilderthorp R."/>
            <person name="Marcello L."/>
            <person name="McQuillan J."/>
            <person name="Otto T.D."/>
            <person name="Quail M.A."/>
            <person name="Sanders M.J."/>
            <person name="van Tonder A."/>
            <person name="Ginger M.L."/>
            <person name="Field M.C."/>
            <person name="Barry J.D."/>
            <person name="Hertz-Fowler C."/>
            <person name="Berriman M."/>
        </authorList>
    </citation>
    <scope>NUCLEOTIDE SEQUENCE [LARGE SCALE GENOMIC DNA]</scope>
    <source>
        <strain evidence="2 3">IL3000</strain>
    </source>
</reference>
<accession>F9WBI6</accession>
<evidence type="ECO:0000313" key="2">
    <source>
        <dbReference type="EMBL" id="CCD14619.1"/>
    </source>
</evidence>
<keyword evidence="1" id="KW-0812">Transmembrane</keyword>